<sequence>MGHELESVLREVTCGARKTCRGAVRLTAMGPLEFDRSDPLPDLYDPLILFYERGGEFLQGGAGFIDLTGISIKLKSLAAHLASMPFLSLRTTTLDAMDVEGRVSCYKATEGSLPGIIRRRLADTGESLDEVIRSKNSWQQTGGLELAERGASNVTYVQIGDIEAAGMIERIIEVSP</sequence>
<evidence type="ECO:0000313" key="1">
    <source>
        <dbReference type="EMBL" id="EFE76358.2"/>
    </source>
</evidence>
<proteinExistence type="predicted"/>
<protein>
    <submittedName>
        <fullName evidence="1">Uncharacterized protein</fullName>
    </submittedName>
</protein>
<reference evidence="2" key="2">
    <citation type="submission" date="2008-12" db="EMBL/GenBank/DDBJ databases">
        <title>Annotation of Streptomyces roseosporus strain NRRL 15998.</title>
        <authorList>
            <consortium name="The Broad Institute Genome Sequencing Platform"/>
            <consortium name="Broad Institute Microbial Sequencing Center"/>
            <person name="Fischbach M."/>
            <person name="Ward D."/>
            <person name="Young S."/>
            <person name="Kodira C.D."/>
            <person name="Zeng Q."/>
            <person name="Koehrsen M."/>
            <person name="Godfrey P."/>
            <person name="Alvarado L."/>
            <person name="Berlin A.M."/>
            <person name="Borenstein D."/>
            <person name="Chen Z."/>
            <person name="Engels R."/>
            <person name="Freedman E."/>
            <person name="Gellesch M."/>
            <person name="Goldberg J."/>
            <person name="Griggs A."/>
            <person name="Gujja S."/>
            <person name="Heiman D.I."/>
            <person name="Hepburn T.A."/>
            <person name="Howarth C."/>
            <person name="Jen D."/>
            <person name="Larson L."/>
            <person name="Lewis B."/>
            <person name="Mehta T."/>
            <person name="Park D."/>
            <person name="Pearson M."/>
            <person name="Roberts A."/>
            <person name="Saif S."/>
            <person name="Shea T.D."/>
            <person name="Shenoy N."/>
            <person name="Sisk P."/>
            <person name="Stolte C."/>
            <person name="Sykes S.N."/>
            <person name="Walk T."/>
            <person name="White J."/>
            <person name="Yandava C."/>
            <person name="Straight P."/>
            <person name="Clardy J."/>
            <person name="Hung D."/>
            <person name="Kolter R."/>
            <person name="Mekalanos J."/>
            <person name="Walker S."/>
            <person name="Walsh C.T."/>
            <person name="Wieland B.L.C."/>
            <person name="Ilzarbe M."/>
            <person name="Galagan J."/>
            <person name="Nusbaum C."/>
            <person name="Birren B."/>
        </authorList>
    </citation>
    <scope>NUCLEOTIDE SEQUENCE [LARGE SCALE GENOMIC DNA]</scope>
    <source>
        <strain evidence="2">NRRL 15998</strain>
    </source>
</reference>
<dbReference type="Proteomes" id="UP000003986">
    <property type="component" value="Unassembled WGS sequence"/>
</dbReference>
<accession>D6AV63</accession>
<evidence type="ECO:0000313" key="2">
    <source>
        <dbReference type="Proteomes" id="UP000003986"/>
    </source>
</evidence>
<gene>
    <name evidence="1" type="ORF">SSGG_03725</name>
</gene>
<reference evidence="2" key="1">
    <citation type="submission" date="2008-10" db="EMBL/GenBank/DDBJ databases">
        <authorList>
            <person name="Molnar K."/>
        </authorList>
    </citation>
    <scope>NUCLEOTIDE SEQUENCE [LARGE SCALE GENOMIC DNA]</scope>
    <source>
        <strain evidence="2">NRRL 15998</strain>
    </source>
</reference>
<dbReference type="EMBL" id="DS999644">
    <property type="protein sequence ID" value="EFE76358.2"/>
    <property type="molecule type" value="Genomic_DNA"/>
</dbReference>
<organism evidence="1 2">
    <name type="scientific">Streptomyces filamentosus NRRL 15998</name>
    <dbReference type="NCBI Taxonomy" id="457431"/>
    <lineage>
        <taxon>Bacteria</taxon>
        <taxon>Bacillati</taxon>
        <taxon>Actinomycetota</taxon>
        <taxon>Actinomycetes</taxon>
        <taxon>Kitasatosporales</taxon>
        <taxon>Streptomycetaceae</taxon>
        <taxon>Streptomyces</taxon>
    </lineage>
</organism>
<dbReference type="AlphaFoldDB" id="D6AV63"/>
<name>D6AV63_STRFL</name>